<dbReference type="GO" id="GO:0022857">
    <property type="term" value="F:transmembrane transporter activity"/>
    <property type="evidence" value="ECO:0007669"/>
    <property type="project" value="InterPro"/>
</dbReference>
<dbReference type="NCBIfam" id="TIGR01726">
    <property type="entry name" value="HEQRo_perm_3TM"/>
    <property type="match status" value="1"/>
</dbReference>
<gene>
    <name evidence="11" type="ORF">AYO25_00780</name>
</gene>
<keyword evidence="6" id="KW-0029">Amino-acid transport</keyword>
<dbReference type="InterPro" id="IPR000515">
    <property type="entry name" value="MetI-like"/>
</dbReference>
<protein>
    <submittedName>
        <fullName evidence="11">Amino acid ABC transporter permease</fullName>
    </submittedName>
</protein>
<evidence type="ECO:0000256" key="4">
    <source>
        <dbReference type="ARBA" id="ARBA00022475"/>
    </source>
</evidence>
<dbReference type="EMBL" id="LVWB01000003">
    <property type="protein sequence ID" value="ONI60229.1"/>
    <property type="molecule type" value="Genomic_DNA"/>
</dbReference>
<dbReference type="AlphaFoldDB" id="A0A1V2N9H2"/>
<feature type="transmembrane region" description="Helical" evidence="9">
    <location>
        <begin position="266"/>
        <end position="289"/>
    </location>
</feature>
<feature type="domain" description="ABC transmembrane type-1" evidence="10">
    <location>
        <begin position="93"/>
        <end position="385"/>
    </location>
</feature>
<evidence type="ECO:0000256" key="7">
    <source>
        <dbReference type="ARBA" id="ARBA00022989"/>
    </source>
</evidence>
<dbReference type="OrthoDB" id="9808531at2"/>
<dbReference type="GO" id="GO:0043190">
    <property type="term" value="C:ATP-binding cassette (ABC) transporter complex"/>
    <property type="evidence" value="ECO:0007669"/>
    <property type="project" value="InterPro"/>
</dbReference>
<dbReference type="RefSeq" id="WP_076969880.1">
    <property type="nucleotide sequence ID" value="NZ_LVWB01000003.1"/>
</dbReference>
<name>A0A1V2N9H2_9HYPH</name>
<dbReference type="PROSITE" id="PS50928">
    <property type="entry name" value="ABC_TM1"/>
    <property type="match status" value="1"/>
</dbReference>
<keyword evidence="8 9" id="KW-0472">Membrane</keyword>
<keyword evidence="7 9" id="KW-1133">Transmembrane helix</keyword>
<dbReference type="CDD" id="cd06261">
    <property type="entry name" value="TM_PBP2"/>
    <property type="match status" value="1"/>
</dbReference>
<feature type="transmembrane region" description="Helical" evidence="9">
    <location>
        <begin position="363"/>
        <end position="388"/>
    </location>
</feature>
<dbReference type="Gene3D" id="1.10.3720.10">
    <property type="entry name" value="MetI-like"/>
    <property type="match status" value="2"/>
</dbReference>
<dbReference type="PANTHER" id="PTHR30614">
    <property type="entry name" value="MEMBRANE COMPONENT OF AMINO ACID ABC TRANSPORTER"/>
    <property type="match status" value="1"/>
</dbReference>
<dbReference type="Proteomes" id="UP000189542">
    <property type="component" value="Unassembled WGS sequence"/>
</dbReference>
<feature type="transmembrane region" description="Helical" evidence="9">
    <location>
        <begin position="176"/>
        <end position="200"/>
    </location>
</feature>
<evidence type="ECO:0000259" key="10">
    <source>
        <dbReference type="PROSITE" id="PS50928"/>
    </source>
</evidence>
<evidence type="ECO:0000256" key="5">
    <source>
        <dbReference type="ARBA" id="ARBA00022692"/>
    </source>
</evidence>
<feature type="transmembrane region" description="Helical" evidence="9">
    <location>
        <begin position="221"/>
        <end position="246"/>
    </location>
</feature>
<keyword evidence="5 9" id="KW-0812">Transmembrane</keyword>
<evidence type="ECO:0000256" key="3">
    <source>
        <dbReference type="ARBA" id="ARBA00022448"/>
    </source>
</evidence>
<comment type="similarity">
    <text evidence="2">Belongs to the binding-protein-dependent transport system permease family. HisMQ subfamily.</text>
</comment>
<evidence type="ECO:0000313" key="12">
    <source>
        <dbReference type="Proteomes" id="UP000189542"/>
    </source>
</evidence>
<keyword evidence="4" id="KW-1003">Cell membrane</keyword>
<dbReference type="GO" id="GO:0006865">
    <property type="term" value="P:amino acid transport"/>
    <property type="evidence" value="ECO:0007669"/>
    <property type="project" value="UniProtKB-KW"/>
</dbReference>
<dbReference type="InterPro" id="IPR035906">
    <property type="entry name" value="MetI-like_sf"/>
</dbReference>
<dbReference type="InterPro" id="IPR043429">
    <property type="entry name" value="ArtM/GltK/GlnP/TcyL/YhdX-like"/>
</dbReference>
<keyword evidence="3 9" id="KW-0813">Transport</keyword>
<feature type="transmembrane region" description="Helical" evidence="9">
    <location>
        <begin position="85"/>
        <end position="114"/>
    </location>
</feature>
<evidence type="ECO:0000313" key="11">
    <source>
        <dbReference type="EMBL" id="ONI60229.1"/>
    </source>
</evidence>
<feature type="transmembrane region" description="Helical" evidence="9">
    <location>
        <begin position="27"/>
        <end position="45"/>
    </location>
</feature>
<dbReference type="Pfam" id="PF00528">
    <property type="entry name" value="BPD_transp_1"/>
    <property type="match status" value="1"/>
</dbReference>
<feature type="transmembrane region" description="Helical" evidence="9">
    <location>
        <begin position="339"/>
        <end position="357"/>
    </location>
</feature>
<evidence type="ECO:0000256" key="2">
    <source>
        <dbReference type="ARBA" id="ARBA00010072"/>
    </source>
</evidence>
<accession>A0A1V2N9H2</accession>
<dbReference type="InterPro" id="IPR010065">
    <property type="entry name" value="AA_ABC_transptr_permease_3TM"/>
</dbReference>
<dbReference type="PANTHER" id="PTHR30614:SF37">
    <property type="entry name" value="AMINO-ACID ABC TRANSPORTER PERMEASE PROTEIN YHDX-RELATED"/>
    <property type="match status" value="1"/>
</dbReference>
<reference evidence="11 12" key="1">
    <citation type="journal article" date="2017" name="PLoS ONE">
        <title>Genomic sequence of 'Candidatus Liberibacter solanacearum' haplotype C and its comparison with haplotype A and B genomes.</title>
        <authorList>
            <person name="Wang J."/>
            <person name="Haapalainen M."/>
            <person name="Schott T."/>
            <person name="Thompson S.M."/>
            <person name="Smith G.R."/>
            <person name="Nissinen A.I."/>
            <person name="Pirhonen M."/>
        </authorList>
    </citation>
    <scope>NUCLEOTIDE SEQUENCE [LARGE SCALE GENOMIC DNA]</scope>
    <source>
        <strain evidence="11 12">FIN111</strain>
    </source>
</reference>
<evidence type="ECO:0000256" key="9">
    <source>
        <dbReference type="RuleBase" id="RU363032"/>
    </source>
</evidence>
<proteinExistence type="inferred from homology"/>
<dbReference type="SUPFAM" id="SSF161098">
    <property type="entry name" value="MetI-like"/>
    <property type="match status" value="2"/>
</dbReference>
<comment type="caution">
    <text evidence="11">The sequence shown here is derived from an EMBL/GenBank/DDBJ whole genome shotgun (WGS) entry which is preliminary data.</text>
</comment>
<sequence length="398" mass="44343">MMKNIKSMFNHNFCEMKFLYDVRIRSILIQAVILSIVTMVILWLVNNVHHNMVKSNLSLGIGFLKERAGFEIDQGIIPYTSDSSYAMAIVVAFSNTFMVAFAGIIPATIIGVLVGTGRLSSNKLVSWICRVYVEVFRNIPPLVVIFFWYRSVLSILPIPEHSISLPLGIFLNNRGFSFPTLIMDINAKIFLFSFVLGIALSIFSAKLSRQFHKKTGKILPLFYVAFLLILGLPMLVLLALNFQLYFDKPVLGKFNFTGGCTIGPEFMSLYIALSCYTASFIAEIIRLGLISVSRGQMEAAIALGLTPGKATRLVILPQAMRIIIPPLTSQYLNLLKNSSLAVAVGFADLVSVGGSIINQTGQAIEIILIWMFIYLSLSIMISLFMNWLNTKVALKERR</sequence>
<organism evidence="11 12">
    <name type="scientific">Candidatus Liberibacter solanacearum</name>
    <dbReference type="NCBI Taxonomy" id="556287"/>
    <lineage>
        <taxon>Bacteria</taxon>
        <taxon>Pseudomonadati</taxon>
        <taxon>Pseudomonadota</taxon>
        <taxon>Alphaproteobacteria</taxon>
        <taxon>Hyphomicrobiales</taxon>
        <taxon>Rhizobiaceae</taxon>
        <taxon>Liberibacter</taxon>
    </lineage>
</organism>
<evidence type="ECO:0000256" key="8">
    <source>
        <dbReference type="ARBA" id="ARBA00023136"/>
    </source>
</evidence>
<evidence type="ECO:0000256" key="6">
    <source>
        <dbReference type="ARBA" id="ARBA00022970"/>
    </source>
</evidence>
<comment type="subcellular location">
    <subcellularLocation>
        <location evidence="1">Cell inner membrane</location>
        <topology evidence="1">Multi-pass membrane protein</topology>
    </subcellularLocation>
    <subcellularLocation>
        <location evidence="9">Cell membrane</location>
        <topology evidence="9">Multi-pass membrane protein</topology>
    </subcellularLocation>
</comment>
<feature type="transmembrane region" description="Helical" evidence="9">
    <location>
        <begin position="135"/>
        <end position="156"/>
    </location>
</feature>
<evidence type="ECO:0000256" key="1">
    <source>
        <dbReference type="ARBA" id="ARBA00004429"/>
    </source>
</evidence>